<dbReference type="OrthoDB" id="9807549at2"/>
<proteinExistence type="predicted"/>
<evidence type="ECO:0000313" key="3">
    <source>
        <dbReference type="Proteomes" id="UP000224974"/>
    </source>
</evidence>
<evidence type="ECO:0000313" key="2">
    <source>
        <dbReference type="EMBL" id="PHI31822.1"/>
    </source>
</evidence>
<keyword evidence="3" id="KW-1185">Reference proteome</keyword>
<reference evidence="3" key="1">
    <citation type="submission" date="2017-09" db="EMBL/GenBank/DDBJ databases">
        <title>FDA dAtabase for Regulatory Grade micrObial Sequences (FDA-ARGOS): Supporting development and validation of Infectious Disease Dx tests.</title>
        <authorList>
            <person name="Minogue T."/>
            <person name="Wolcott M."/>
            <person name="Wasieloski L."/>
            <person name="Aguilar W."/>
            <person name="Moore D."/>
            <person name="Tallon L."/>
            <person name="Sadzewicz L."/>
            <person name="Ott S."/>
            <person name="Zhao X."/>
            <person name="Nagaraj S."/>
            <person name="Vavikolanu K."/>
            <person name="Aluvathingal J."/>
            <person name="Nadendla S."/>
            <person name="Sichtig H."/>
        </authorList>
    </citation>
    <scope>NUCLEOTIDE SEQUENCE [LARGE SCALE GENOMIC DNA]</scope>
    <source>
        <strain evidence="3">FDAARGOS_387</strain>
    </source>
</reference>
<dbReference type="InterPro" id="IPR025536">
    <property type="entry name" value="DUF4422"/>
</dbReference>
<feature type="domain" description="DUF4422" evidence="1">
    <location>
        <begin position="4"/>
        <end position="221"/>
    </location>
</feature>
<dbReference type="AlphaFoldDB" id="A0A2C6DU23"/>
<dbReference type="STRING" id="1111728.GCA_000427805_03217"/>
<evidence type="ECO:0000259" key="1">
    <source>
        <dbReference type="Pfam" id="PF14393"/>
    </source>
</evidence>
<comment type="caution">
    <text evidence="2">The sequence shown here is derived from an EMBL/GenBank/DDBJ whole genome shotgun (WGS) entry which is preliminary data.</text>
</comment>
<accession>A0A2C6DU23</accession>
<protein>
    <submittedName>
        <fullName evidence="2">DUF4422 domain-containing protein</fullName>
    </submittedName>
</protein>
<name>A0A2C6DU23_9GAMM</name>
<dbReference type="Proteomes" id="UP000224974">
    <property type="component" value="Unassembled WGS sequence"/>
</dbReference>
<gene>
    <name evidence="2" type="ORF">CRN84_22135</name>
</gene>
<organism evidence="2 3">
    <name type="scientific">Budvicia aquatica</name>
    <dbReference type="NCBI Taxonomy" id="82979"/>
    <lineage>
        <taxon>Bacteria</taxon>
        <taxon>Pseudomonadati</taxon>
        <taxon>Pseudomonadota</taxon>
        <taxon>Gammaproteobacteria</taxon>
        <taxon>Enterobacterales</taxon>
        <taxon>Budviciaceae</taxon>
        <taxon>Budvicia</taxon>
    </lineage>
</organism>
<sequence length="258" mass="30536">MTNIYIATHKCYDFPTGYIPIHVGKALGGGELGILGDDSGDSISVLNKSFCELTALYWIWKNDLSRGDDIVGMVHYRRYFKSNGKYQYLKGKKIASMFDFSELLNGVDIIVPEKNRFFGMTLSEQYAKYHNKADLDITRSVIEDMYPEYIFYFDSVMNESISSFCNMFVSKKNIIDGYFEWLFSILFEVRSKVDIEHYDDYQKRIFGFLSERLFNVWLERNKCIYKINYRKVIEIEPTPLVLRFKKYFKRTLFFFGLK</sequence>
<dbReference type="Pfam" id="PF14393">
    <property type="entry name" value="DUF4422"/>
    <property type="match status" value="1"/>
</dbReference>
<dbReference type="EMBL" id="PDDX01000001">
    <property type="protein sequence ID" value="PHI31822.1"/>
    <property type="molecule type" value="Genomic_DNA"/>
</dbReference>
<dbReference type="RefSeq" id="WP_029096740.1">
    <property type="nucleotide sequence ID" value="NZ_PDDX01000001.1"/>
</dbReference>